<dbReference type="RefSeq" id="XP_029407598.2">
    <property type="nucleotide sequence ID" value="XM_029551738.2"/>
</dbReference>
<dbReference type="KEGG" id="bdr:105229523"/>
<evidence type="ECO:0000313" key="2">
    <source>
        <dbReference type="Proteomes" id="UP001652620"/>
    </source>
</evidence>
<organism evidence="2 3">
    <name type="scientific">Bactrocera dorsalis</name>
    <name type="common">Oriental fruit fly</name>
    <name type="synonym">Dacus dorsalis</name>
    <dbReference type="NCBI Taxonomy" id="27457"/>
    <lineage>
        <taxon>Eukaryota</taxon>
        <taxon>Metazoa</taxon>
        <taxon>Ecdysozoa</taxon>
        <taxon>Arthropoda</taxon>
        <taxon>Hexapoda</taxon>
        <taxon>Insecta</taxon>
        <taxon>Pterygota</taxon>
        <taxon>Neoptera</taxon>
        <taxon>Endopterygota</taxon>
        <taxon>Diptera</taxon>
        <taxon>Brachycera</taxon>
        <taxon>Muscomorpha</taxon>
        <taxon>Tephritoidea</taxon>
        <taxon>Tephritidae</taxon>
        <taxon>Bactrocera</taxon>
        <taxon>Bactrocera</taxon>
    </lineage>
</organism>
<evidence type="ECO:0000259" key="1">
    <source>
        <dbReference type="SMART" id="SM00587"/>
    </source>
</evidence>
<dbReference type="Proteomes" id="UP001652620">
    <property type="component" value="Chromosome 2"/>
</dbReference>
<dbReference type="SUPFAM" id="SSF56112">
    <property type="entry name" value="Protein kinase-like (PK-like)"/>
    <property type="match status" value="2"/>
</dbReference>
<sequence length="849" mass="97697">MSSVIDQNQNEASEIKAGTGFEIPKWLTAELFENVLIESIPKFRKITHFEAKPALAAGENYATVMLRIHVDIELTDALTDSISLMMKLPQENEILKDMMRKHNIFEIEYKMYHEVLPEFKQMYVNAGVNAMFSASCYNIDTPSEFGVILLEDLRPLGYKNANRLEGLNLVHTKAVLERLSQWHAASATRVETKGIFPEMFIKGIFSESQRETMENFSTTIKSQFLSSVKTIKGSEDYMDDLVNVFDYITDLLFNTSKYDPNEFNVLNHGDCWSNNIMFKYDAEGKIVDTVLIDYQMVNYGSPAKDLLYFLVSSTAYDLKVKEFNYLIKFYHENLVKNLTILKYPKKLPTLKEIHCAIIKYGIWALSTSFGVMAVALLESNDDSNIDSFINDTDAGDRFRNLMFSNPRYRKHLEILMPWMSNRGVFEVYQITMNDTPNGNVENNVGKLPEWLEAVTFENAARTHIGEDFSKIVSARSDIDPSSTANYTSLLMRLHLDVELTDGSLKTVTFVLKVPHSNEMMSKILNLLKLFPKEEQTYHSIIPKFEALYKQAGSDIKFAPNAYQVDRDIGVDYVLLEDLRPRGYKNANRIKGLDLEHTKHVLQKLAEFHAASACYVEHFGMFPEEFTVGIYSRNNTELLKQFNSSSAFLTQLKKWKNGQAYYEKLADSDSYLVDRLLQNQTYNPSEFNVLNHGDCWVNNILFKYNAFGKITDTRFIDFQVGKYGSPANDLYYFILSSTAADIKIAHFDYLIRYYFDNLVENLKLLQYHRPLPKLRNLHSVLLKHGLTAYLAVSKILPVVMLEKIGDETNKNGTQNEDKLKFAMYTNPKYVESVSELLPWLDNRGLLDWKV</sequence>
<dbReference type="InterPro" id="IPR011009">
    <property type="entry name" value="Kinase-like_dom_sf"/>
</dbReference>
<name>A0A8N4L2T1_BACDO</name>
<dbReference type="Pfam" id="PF02958">
    <property type="entry name" value="EcKL"/>
    <property type="match status" value="2"/>
</dbReference>
<dbReference type="OrthoDB" id="191037at2759"/>
<reference evidence="3" key="2">
    <citation type="submission" date="2025-08" db="UniProtKB">
        <authorList>
            <consortium name="RefSeq"/>
        </authorList>
    </citation>
    <scope>IDENTIFICATION</scope>
    <source>
        <tissue evidence="3">Adult</tissue>
    </source>
</reference>
<protein>
    <submittedName>
        <fullName evidence="3">Uncharacterized protein LOC105229523</fullName>
    </submittedName>
</protein>
<dbReference type="InterPro" id="IPR015897">
    <property type="entry name" value="CHK_kinase-like"/>
</dbReference>
<dbReference type="GeneID" id="105229523"/>
<keyword evidence="2" id="KW-1185">Reference proteome</keyword>
<reference evidence="2" key="1">
    <citation type="submission" date="2025-05" db="UniProtKB">
        <authorList>
            <consortium name="RefSeq"/>
        </authorList>
    </citation>
    <scope>NUCLEOTIDE SEQUENCE [LARGE SCALE GENOMIC DNA]</scope>
</reference>
<proteinExistence type="predicted"/>
<feature type="domain" description="CHK kinase-like" evidence="1">
    <location>
        <begin position="148"/>
        <end position="340"/>
    </location>
</feature>
<gene>
    <name evidence="3" type="primary">LOC105229523</name>
</gene>
<dbReference type="SMART" id="SM00587">
    <property type="entry name" value="CHK"/>
    <property type="match status" value="2"/>
</dbReference>
<evidence type="ECO:0000313" key="3">
    <source>
        <dbReference type="RefSeq" id="XP_029407598.2"/>
    </source>
</evidence>
<dbReference type="InterPro" id="IPR004119">
    <property type="entry name" value="EcKL"/>
</dbReference>
<accession>A0A8N4L2T1</accession>
<dbReference type="PANTHER" id="PTHR11012:SF6">
    <property type="entry name" value="CHK DOMAIN OV1-RELATED"/>
    <property type="match status" value="1"/>
</dbReference>
<feature type="domain" description="CHK kinase-like" evidence="1">
    <location>
        <begin position="573"/>
        <end position="763"/>
    </location>
</feature>
<dbReference type="Gene3D" id="3.90.1200.10">
    <property type="match status" value="2"/>
</dbReference>
<dbReference type="PANTHER" id="PTHR11012">
    <property type="entry name" value="PROTEIN KINASE-LIKE DOMAIN-CONTAINING"/>
    <property type="match status" value="1"/>
</dbReference>
<dbReference type="AlphaFoldDB" id="A0A8N4L2T1"/>